<evidence type="ECO:0000313" key="1">
    <source>
        <dbReference type="EMBL" id="ELW48600.1"/>
    </source>
</evidence>
<sequence>MQMSGHGGHGRGDCGAVLIVHLPAPPSPGYASTIPLFCALWSATSTVKDLPPILVGRVLHHPVSTWDVWVHVHGISVQLVGRGLQL</sequence>
<gene>
    <name evidence="1" type="ORF">TREES_T100020935</name>
</gene>
<reference evidence="2" key="1">
    <citation type="submission" date="2012-07" db="EMBL/GenBank/DDBJ databases">
        <title>Genome of the Chinese tree shrew, a rising model animal genetically related to primates.</title>
        <authorList>
            <person name="Zhang G."/>
            <person name="Fan Y."/>
            <person name="Yao Y."/>
            <person name="Huang Z."/>
        </authorList>
    </citation>
    <scope>NUCLEOTIDE SEQUENCE [LARGE SCALE GENOMIC DNA]</scope>
</reference>
<name>L9JDB7_TUPCH</name>
<evidence type="ECO:0000313" key="2">
    <source>
        <dbReference type="Proteomes" id="UP000011518"/>
    </source>
</evidence>
<accession>L9JDB7</accession>
<dbReference type="EMBL" id="KB321034">
    <property type="protein sequence ID" value="ELW48600.1"/>
    <property type="molecule type" value="Genomic_DNA"/>
</dbReference>
<organism evidence="1 2">
    <name type="scientific">Tupaia chinensis</name>
    <name type="common">Chinese tree shrew</name>
    <name type="synonym">Tupaia belangeri chinensis</name>
    <dbReference type="NCBI Taxonomy" id="246437"/>
    <lineage>
        <taxon>Eukaryota</taxon>
        <taxon>Metazoa</taxon>
        <taxon>Chordata</taxon>
        <taxon>Craniata</taxon>
        <taxon>Vertebrata</taxon>
        <taxon>Euteleostomi</taxon>
        <taxon>Mammalia</taxon>
        <taxon>Eutheria</taxon>
        <taxon>Euarchontoglires</taxon>
        <taxon>Scandentia</taxon>
        <taxon>Tupaiidae</taxon>
        <taxon>Tupaia</taxon>
    </lineage>
</organism>
<dbReference type="Proteomes" id="UP000011518">
    <property type="component" value="Unassembled WGS sequence"/>
</dbReference>
<protein>
    <submittedName>
        <fullName evidence="1">Uncharacterized protein</fullName>
    </submittedName>
</protein>
<reference evidence="2" key="2">
    <citation type="journal article" date="2013" name="Nat. Commun.">
        <title>Genome of the Chinese tree shrew.</title>
        <authorList>
            <person name="Fan Y."/>
            <person name="Huang Z.Y."/>
            <person name="Cao C.C."/>
            <person name="Chen C.S."/>
            <person name="Chen Y.X."/>
            <person name="Fan D.D."/>
            <person name="He J."/>
            <person name="Hou H.L."/>
            <person name="Hu L."/>
            <person name="Hu X.T."/>
            <person name="Jiang X.T."/>
            <person name="Lai R."/>
            <person name="Lang Y.S."/>
            <person name="Liang B."/>
            <person name="Liao S.G."/>
            <person name="Mu D."/>
            <person name="Ma Y.Y."/>
            <person name="Niu Y.Y."/>
            <person name="Sun X.Q."/>
            <person name="Xia J.Q."/>
            <person name="Xiao J."/>
            <person name="Xiong Z.Q."/>
            <person name="Xu L."/>
            <person name="Yang L."/>
            <person name="Zhang Y."/>
            <person name="Zhao W."/>
            <person name="Zhao X.D."/>
            <person name="Zheng Y.T."/>
            <person name="Zhou J.M."/>
            <person name="Zhu Y.B."/>
            <person name="Zhang G.J."/>
            <person name="Wang J."/>
            <person name="Yao Y.G."/>
        </authorList>
    </citation>
    <scope>NUCLEOTIDE SEQUENCE [LARGE SCALE GENOMIC DNA]</scope>
</reference>
<proteinExistence type="predicted"/>
<dbReference type="AlphaFoldDB" id="L9JDB7"/>
<dbReference type="InParanoid" id="L9JDB7"/>
<keyword evidence="2" id="KW-1185">Reference proteome</keyword>